<gene>
    <name evidence="2" type="ORF">CB5_LOCUS25900</name>
</gene>
<dbReference type="EMBL" id="LR862136">
    <property type="protein sequence ID" value="CAD1842689.1"/>
    <property type="molecule type" value="Genomic_DNA"/>
</dbReference>
<keyword evidence="1" id="KW-1133">Transmembrane helix</keyword>
<accession>A0A6V7QHR1</accession>
<protein>
    <submittedName>
        <fullName evidence="2">Uncharacterized protein</fullName>
    </submittedName>
</protein>
<keyword evidence="1" id="KW-0812">Transmembrane</keyword>
<keyword evidence="1" id="KW-0472">Membrane</keyword>
<feature type="transmembrane region" description="Helical" evidence="1">
    <location>
        <begin position="45"/>
        <end position="67"/>
    </location>
</feature>
<proteinExistence type="predicted"/>
<dbReference type="AlphaFoldDB" id="A0A6V7QHR1"/>
<evidence type="ECO:0000313" key="2">
    <source>
        <dbReference type="EMBL" id="CAD1842689.1"/>
    </source>
</evidence>
<evidence type="ECO:0000256" key="1">
    <source>
        <dbReference type="SAM" id="Phobius"/>
    </source>
</evidence>
<feature type="transmembrane region" description="Helical" evidence="1">
    <location>
        <begin position="126"/>
        <end position="147"/>
    </location>
</feature>
<organism evidence="2">
    <name type="scientific">Ananas comosus var. bracteatus</name>
    <name type="common">red pineapple</name>
    <dbReference type="NCBI Taxonomy" id="296719"/>
    <lineage>
        <taxon>Eukaryota</taxon>
        <taxon>Viridiplantae</taxon>
        <taxon>Streptophyta</taxon>
        <taxon>Embryophyta</taxon>
        <taxon>Tracheophyta</taxon>
        <taxon>Spermatophyta</taxon>
        <taxon>Magnoliopsida</taxon>
        <taxon>Liliopsida</taxon>
        <taxon>Poales</taxon>
        <taxon>Bromeliaceae</taxon>
        <taxon>Bromelioideae</taxon>
        <taxon>Ananas</taxon>
    </lineage>
</organism>
<reference evidence="2" key="1">
    <citation type="submission" date="2020-07" db="EMBL/GenBank/DDBJ databases">
        <authorList>
            <person name="Lin J."/>
        </authorList>
    </citation>
    <scope>NUCLEOTIDE SEQUENCE</scope>
</reference>
<sequence>MGRCSLPVRAGARCGRSPSFPGVHRVPTPLSAVVVAVRLRACAVLAYPSIPMAIVVLLLAGATCGLLGAHKLYMQRPINIRVPICRDAAGWLPLFMSFSLLILPIPCASGPLLDQGLDSWVCTKKLLGLGFLRSVLCLLLPWLAAAVPCSGLRLCAALFFSVPRPLTYYLSSRPFLQFSRMSIVQLSFSRLLEEICQKLSFRVPDCVATVGGEGWYVAYIDLPIARNGAIVEIARCWGAASLDFLLAKDDSARVAIHRMKSELDLHIKDINYDDCIMYKSMYDNVMVQSNDLLDQLNKLKREHSVLRDCYASSIAEKVRYIDENLKLARAVADQRATIERLHATRTAMPTDPSESSSGS</sequence>
<feature type="transmembrane region" description="Helical" evidence="1">
    <location>
        <begin position="88"/>
        <end position="106"/>
    </location>
</feature>
<name>A0A6V7QHR1_ANACO</name>